<dbReference type="Pfam" id="PF04865">
    <property type="entry name" value="Baseplate_J"/>
    <property type="match status" value="1"/>
</dbReference>
<comment type="caution">
    <text evidence="3">The sequence shown here is derived from an EMBL/GenBank/DDBJ whole genome shotgun (WGS) entry which is preliminary data.</text>
</comment>
<reference evidence="3" key="1">
    <citation type="journal article" date="2014" name="Front. Microbiol.">
        <title>High frequency of phylogenetically diverse reductive dehalogenase-homologous genes in deep subseafloor sedimentary metagenomes.</title>
        <authorList>
            <person name="Kawai M."/>
            <person name="Futagami T."/>
            <person name="Toyoda A."/>
            <person name="Takaki Y."/>
            <person name="Nishi S."/>
            <person name="Hori S."/>
            <person name="Arai W."/>
            <person name="Tsubouchi T."/>
            <person name="Morono Y."/>
            <person name="Uchiyama I."/>
            <person name="Ito T."/>
            <person name="Fujiyama A."/>
            <person name="Inagaki F."/>
            <person name="Takami H."/>
        </authorList>
    </citation>
    <scope>NUCLEOTIDE SEQUENCE</scope>
    <source>
        <strain evidence="3">Expedition CK06-06</strain>
    </source>
</reference>
<dbReference type="PANTHER" id="PTHR37829">
    <property type="entry name" value="PHAGE-LIKE ELEMENT PBSX PROTEIN XKDT"/>
    <property type="match status" value="1"/>
</dbReference>
<feature type="non-terminal residue" evidence="3">
    <location>
        <position position="155"/>
    </location>
</feature>
<keyword evidence="1" id="KW-0812">Transmembrane</keyword>
<sequence>MAFNVPTITEIKNRIIADMESRMTGNTPLLIMALLRILAIVLAGAFNIVYRFARWISKQIILNSLTETDWLNLHSIIWGVPRKAALFADGSVHFLGDEDTVIPEGTLVENTDGFQYKTTEEITLTTPENGDFYANADVIAVLSGSASNYVRDGGP</sequence>
<dbReference type="InterPro" id="IPR006949">
    <property type="entry name" value="Barrel_Baseplate_J-like"/>
</dbReference>
<accession>X0T9L2</accession>
<keyword evidence="1" id="KW-1133">Transmembrane helix</keyword>
<keyword evidence="1" id="KW-0472">Membrane</keyword>
<evidence type="ECO:0000259" key="2">
    <source>
        <dbReference type="Pfam" id="PF04865"/>
    </source>
</evidence>
<evidence type="ECO:0000313" key="3">
    <source>
        <dbReference type="EMBL" id="GAF72770.1"/>
    </source>
</evidence>
<gene>
    <name evidence="3" type="ORF">S01H1_02933</name>
</gene>
<name>X0T9L2_9ZZZZ</name>
<organism evidence="3">
    <name type="scientific">marine sediment metagenome</name>
    <dbReference type="NCBI Taxonomy" id="412755"/>
    <lineage>
        <taxon>unclassified sequences</taxon>
        <taxon>metagenomes</taxon>
        <taxon>ecological metagenomes</taxon>
    </lineage>
</organism>
<dbReference type="PANTHER" id="PTHR37829:SF3">
    <property type="entry name" value="PROTEIN JAYE-RELATED"/>
    <property type="match status" value="1"/>
</dbReference>
<dbReference type="AlphaFoldDB" id="X0T9L2"/>
<feature type="domain" description="Baseplate protein J-like barrel" evidence="2">
    <location>
        <begin position="92"/>
        <end position="150"/>
    </location>
</feature>
<evidence type="ECO:0000256" key="1">
    <source>
        <dbReference type="SAM" id="Phobius"/>
    </source>
</evidence>
<proteinExistence type="predicted"/>
<dbReference type="EMBL" id="BARS01001508">
    <property type="protein sequence ID" value="GAF72770.1"/>
    <property type="molecule type" value="Genomic_DNA"/>
</dbReference>
<dbReference type="InterPro" id="IPR052399">
    <property type="entry name" value="Phage_Baseplate_Assmbl_Protein"/>
</dbReference>
<feature type="transmembrane region" description="Helical" evidence="1">
    <location>
        <begin position="29"/>
        <end position="50"/>
    </location>
</feature>
<protein>
    <recommendedName>
        <fullName evidence="2">Baseplate protein J-like barrel domain-containing protein</fullName>
    </recommendedName>
</protein>